<dbReference type="Gene3D" id="3.30.300.30">
    <property type="match status" value="2"/>
</dbReference>
<comment type="similarity">
    <text evidence="1">Belongs to the ATP-dependent AMP-binding enzyme family.</text>
</comment>
<dbReference type="Gene3D" id="3.40.50.12780">
    <property type="entry name" value="N-terminal domain of ligase-like"/>
    <property type="match status" value="2"/>
</dbReference>
<dbReference type="AlphaFoldDB" id="A0A0B7NHY5"/>
<evidence type="ECO:0000256" key="1">
    <source>
        <dbReference type="ARBA" id="ARBA00006432"/>
    </source>
</evidence>
<name>A0A0B7NHY5_9FUNG</name>
<dbReference type="InterPro" id="IPR025110">
    <property type="entry name" value="AMP-bd_C"/>
</dbReference>
<dbReference type="InterPro" id="IPR000873">
    <property type="entry name" value="AMP-dep_synth/lig_dom"/>
</dbReference>
<keyword evidence="2" id="KW-0436">Ligase</keyword>
<dbReference type="PANTHER" id="PTHR24096:SF149">
    <property type="entry name" value="AMP-BINDING DOMAIN-CONTAINING PROTEIN-RELATED"/>
    <property type="match status" value="1"/>
</dbReference>
<gene>
    <name evidence="5" type="primary">PARPA_11310.1 scaffold 43467</name>
</gene>
<accession>A0A0B7NHY5</accession>
<feature type="domain" description="AMP-dependent synthetase/ligase" evidence="3">
    <location>
        <begin position="2"/>
        <end position="89"/>
    </location>
</feature>
<evidence type="ECO:0000259" key="4">
    <source>
        <dbReference type="Pfam" id="PF13193"/>
    </source>
</evidence>
<evidence type="ECO:0000313" key="5">
    <source>
        <dbReference type="EMBL" id="CEP17022.1"/>
    </source>
</evidence>
<sequence length="757" mass="83338">MLGCSGSVVKNALIKEAQEQLNITVLNKYGMTEAIGMFTTTSVISAAGVIDYLNEGFTARIIDENGKDVADDQVGELLVKGPSVSPGYYGQPGSIVDTEHIITKHPKVADCAVFGVYQPELATEFPCPYVMFVDGEFDPQEVIQELEAFSDDLLPEEKRIRAGIKIVDSFPRTSPGKIQRLVLRQTAIAVSILKDLSHVTNKHALLDYKYKCPNSASSFILYYISKMIYTSKEGLLEPLSGDSIYDILFRNGNDIPLDKPVLIDIEAPYKTLTYGDLKKQILVAAGGLKRVFNIQKNDIVAVCSPNHIDYVSILHGTICAGGVFAALHYISSVEDLIYDLNTVRAKYLVTHKDTIDKALAAAKVAGIDESNIVVFGDASIQGIRAVDDTILNGNEEAEPIKYTKEQMQNDTAFLYFTSGTTGRKKAVMRTQDNILYSMGRLPKAPDSASLSYLDFNHSSSLIGIMMVTLYYGWTTYLLNHYSLRGLCAAIQEYKPKYLCCAPYVISSLMKDSIAREYDISSIAMIGCCGAVLKKAVTDEAREKFNINVLDMYGMTEILGIFCTDVAISAAGGIGYLKPGFTARLVDDDGQDVLPGQAGELLIKGPSLTPGYYNNPLPIVDNEGYFHTGDLFKCDANGLFSFCERKKDLIKSFKTHIYPSEIEQVMIKHPKVADCAAIGVYHEESGTEFLRLYVKLIDGQFDSQEIVKELQAYSDEQLAEAKRVRAGIEIVDSFPRTSSGKIQRLTLRQTATAVPVVN</sequence>
<dbReference type="PANTHER" id="PTHR24096">
    <property type="entry name" value="LONG-CHAIN-FATTY-ACID--COA LIGASE"/>
    <property type="match status" value="1"/>
</dbReference>
<dbReference type="Pfam" id="PF00501">
    <property type="entry name" value="AMP-binding"/>
    <property type="match status" value="2"/>
</dbReference>
<feature type="domain" description="AMP-binding enzyme C-terminal" evidence="4">
    <location>
        <begin position="660"/>
        <end position="740"/>
    </location>
</feature>
<evidence type="ECO:0000259" key="3">
    <source>
        <dbReference type="Pfam" id="PF00501"/>
    </source>
</evidence>
<dbReference type="OrthoDB" id="6509636at2759"/>
<dbReference type="Proteomes" id="UP000054107">
    <property type="component" value="Unassembled WGS sequence"/>
</dbReference>
<protein>
    <recommendedName>
        <fullName evidence="7">AMP-dependent synthetase/ligase domain-containing protein</fullName>
    </recommendedName>
</protein>
<evidence type="ECO:0000256" key="2">
    <source>
        <dbReference type="ARBA" id="ARBA00022598"/>
    </source>
</evidence>
<dbReference type="Pfam" id="PF13193">
    <property type="entry name" value="AMP-binding_C"/>
    <property type="match status" value="2"/>
</dbReference>
<feature type="domain" description="AMP-binding enzyme C-terminal" evidence="4">
    <location>
        <begin position="98"/>
        <end position="177"/>
    </location>
</feature>
<evidence type="ECO:0008006" key="7">
    <source>
        <dbReference type="Google" id="ProtNLM"/>
    </source>
</evidence>
<dbReference type="InterPro" id="IPR042099">
    <property type="entry name" value="ANL_N_sf"/>
</dbReference>
<reference evidence="5 6" key="1">
    <citation type="submission" date="2014-09" db="EMBL/GenBank/DDBJ databases">
        <authorList>
            <person name="Ellenberger Sabrina"/>
        </authorList>
    </citation>
    <scope>NUCLEOTIDE SEQUENCE [LARGE SCALE GENOMIC DNA]</scope>
    <source>
        <strain evidence="5 6">CBS 412.66</strain>
    </source>
</reference>
<proteinExistence type="inferred from homology"/>
<dbReference type="EMBL" id="LN733509">
    <property type="protein sequence ID" value="CEP17022.1"/>
    <property type="molecule type" value="Genomic_DNA"/>
</dbReference>
<dbReference type="GO" id="GO:0016405">
    <property type="term" value="F:CoA-ligase activity"/>
    <property type="evidence" value="ECO:0007669"/>
    <property type="project" value="TreeGrafter"/>
</dbReference>
<feature type="domain" description="AMP-dependent synthetase/ligase" evidence="3">
    <location>
        <begin position="255"/>
        <end position="612"/>
    </location>
</feature>
<dbReference type="STRING" id="35722.A0A0B7NHY5"/>
<evidence type="ECO:0000313" key="6">
    <source>
        <dbReference type="Proteomes" id="UP000054107"/>
    </source>
</evidence>
<dbReference type="SUPFAM" id="SSF56801">
    <property type="entry name" value="Acetyl-CoA synthetase-like"/>
    <property type="match status" value="2"/>
</dbReference>
<dbReference type="InterPro" id="IPR045851">
    <property type="entry name" value="AMP-bd_C_sf"/>
</dbReference>
<organism evidence="5 6">
    <name type="scientific">Parasitella parasitica</name>
    <dbReference type="NCBI Taxonomy" id="35722"/>
    <lineage>
        <taxon>Eukaryota</taxon>
        <taxon>Fungi</taxon>
        <taxon>Fungi incertae sedis</taxon>
        <taxon>Mucoromycota</taxon>
        <taxon>Mucoromycotina</taxon>
        <taxon>Mucoromycetes</taxon>
        <taxon>Mucorales</taxon>
        <taxon>Mucorineae</taxon>
        <taxon>Mucoraceae</taxon>
        <taxon>Parasitella</taxon>
    </lineage>
</organism>
<keyword evidence="6" id="KW-1185">Reference proteome</keyword>